<dbReference type="Pfam" id="PF00481">
    <property type="entry name" value="PP2C"/>
    <property type="match status" value="1"/>
</dbReference>
<dbReference type="PROSITE" id="PS51746">
    <property type="entry name" value="PPM_2"/>
    <property type="match status" value="1"/>
</dbReference>
<gene>
    <name evidence="1" type="ORF">SCF082_LOCUS11574</name>
    <name evidence="2" type="ORF">SCF082_LOCUS42421</name>
</gene>
<dbReference type="InterPro" id="IPR036457">
    <property type="entry name" value="PPM-type-like_dom_sf"/>
</dbReference>
<evidence type="ECO:0000313" key="3">
    <source>
        <dbReference type="Proteomes" id="UP001642464"/>
    </source>
</evidence>
<evidence type="ECO:0000313" key="2">
    <source>
        <dbReference type="EMBL" id="CAK9089917.1"/>
    </source>
</evidence>
<dbReference type="CDD" id="cd00143">
    <property type="entry name" value="PP2Cc"/>
    <property type="match status" value="1"/>
</dbReference>
<dbReference type="SMART" id="SM00332">
    <property type="entry name" value="PP2Cc"/>
    <property type="match status" value="1"/>
</dbReference>
<reference evidence="1 3" key="1">
    <citation type="submission" date="2024-02" db="EMBL/GenBank/DDBJ databases">
        <authorList>
            <person name="Chen Y."/>
            <person name="Shah S."/>
            <person name="Dougan E. K."/>
            <person name="Thang M."/>
            <person name="Chan C."/>
        </authorList>
    </citation>
    <scope>NUCLEOTIDE SEQUENCE [LARGE SCALE GENOMIC DNA]</scope>
</reference>
<evidence type="ECO:0000313" key="1">
    <source>
        <dbReference type="EMBL" id="CAK9012605.1"/>
    </source>
</evidence>
<comment type="caution">
    <text evidence="1">The sequence shown here is derived from an EMBL/GenBank/DDBJ whole genome shotgun (WGS) entry which is preliminary data.</text>
</comment>
<protein>
    <submittedName>
        <fullName evidence="1">Probable protein phosphatase 2C T23F11.1 (PP2C)</fullName>
    </submittedName>
</protein>
<keyword evidence="3" id="KW-1185">Reference proteome</keyword>
<dbReference type="SUPFAM" id="SSF81606">
    <property type="entry name" value="PP2C-like"/>
    <property type="match status" value="1"/>
</dbReference>
<dbReference type="PANTHER" id="PTHR47992">
    <property type="entry name" value="PROTEIN PHOSPHATASE"/>
    <property type="match status" value="1"/>
</dbReference>
<sequence>MGAILSEPVTAMVVEHCSSPSWSAAAVTMQGWRRSHEDAHLLCPDERSGGGVFAVLDGHGGSSAAFDGARLLEEALKQVTLCGKPPGQVQKILQDAFIDTDSRLRSHLEAEDRSGSTVVACILTPEVSGSYTVQIAHAGDSRAVLSRKRCLFFSKDHKPNREDETRRIEAAGGCVSQGPLGGPMRVDGALAVSRALGDFHFKPKGMEPSKTKVSAVPEVQTISGCSAGDWVLLACDGIFDVMENEEVRTFVEEHPSKLDGPHGLDAGQVCIDLLKLCLDKGSKDNCTACFIHFGEGPVRSKSSELLQGGWRGASPEVQGKYAEFFRDHGFEAQASEMNPGRRLSCSKSKGNPSSPDRPEGGRNSLSSLTRVFQAVRSTRAIQSAWRARKSSDAAPASSTE</sequence>
<dbReference type="EMBL" id="CAXAMM010039907">
    <property type="protein sequence ID" value="CAK9089917.1"/>
    <property type="molecule type" value="Genomic_DNA"/>
</dbReference>
<accession>A0ABP0JEA1</accession>
<dbReference type="InterPro" id="IPR001932">
    <property type="entry name" value="PPM-type_phosphatase-like_dom"/>
</dbReference>
<proteinExistence type="predicted"/>
<dbReference type="Gene3D" id="3.60.40.10">
    <property type="entry name" value="PPM-type phosphatase domain"/>
    <property type="match status" value="1"/>
</dbReference>
<dbReference type="Proteomes" id="UP001642464">
    <property type="component" value="Unassembled WGS sequence"/>
</dbReference>
<dbReference type="InterPro" id="IPR015655">
    <property type="entry name" value="PP2C"/>
</dbReference>
<dbReference type="EMBL" id="CAXAMM010006869">
    <property type="protein sequence ID" value="CAK9012605.1"/>
    <property type="molecule type" value="Genomic_DNA"/>
</dbReference>
<organism evidence="1 3">
    <name type="scientific">Durusdinium trenchii</name>
    <dbReference type="NCBI Taxonomy" id="1381693"/>
    <lineage>
        <taxon>Eukaryota</taxon>
        <taxon>Sar</taxon>
        <taxon>Alveolata</taxon>
        <taxon>Dinophyceae</taxon>
        <taxon>Suessiales</taxon>
        <taxon>Symbiodiniaceae</taxon>
        <taxon>Durusdinium</taxon>
    </lineage>
</organism>
<name>A0ABP0JEA1_9DINO</name>